<dbReference type="Proteomes" id="UP001145742">
    <property type="component" value="Unassembled WGS sequence"/>
</dbReference>
<keyword evidence="2" id="KW-1185">Reference proteome</keyword>
<proteinExistence type="predicted"/>
<evidence type="ECO:0000313" key="1">
    <source>
        <dbReference type="EMBL" id="KAJ7424001.1"/>
    </source>
</evidence>
<organism evidence="1 2">
    <name type="scientific">Willisornis vidua</name>
    <name type="common">Xingu scale-backed antbird</name>
    <dbReference type="NCBI Taxonomy" id="1566151"/>
    <lineage>
        <taxon>Eukaryota</taxon>
        <taxon>Metazoa</taxon>
        <taxon>Chordata</taxon>
        <taxon>Craniata</taxon>
        <taxon>Vertebrata</taxon>
        <taxon>Euteleostomi</taxon>
        <taxon>Archelosauria</taxon>
        <taxon>Archosauria</taxon>
        <taxon>Dinosauria</taxon>
        <taxon>Saurischia</taxon>
        <taxon>Theropoda</taxon>
        <taxon>Coelurosauria</taxon>
        <taxon>Aves</taxon>
        <taxon>Neognathae</taxon>
        <taxon>Neoaves</taxon>
        <taxon>Telluraves</taxon>
        <taxon>Australaves</taxon>
        <taxon>Passeriformes</taxon>
        <taxon>Thamnophilidae</taxon>
        <taxon>Willisornis</taxon>
    </lineage>
</organism>
<accession>A0ABQ9DN59</accession>
<evidence type="ECO:0000313" key="2">
    <source>
        <dbReference type="Proteomes" id="UP001145742"/>
    </source>
</evidence>
<comment type="caution">
    <text evidence="1">The sequence shown here is derived from an EMBL/GenBank/DDBJ whole genome shotgun (WGS) entry which is preliminary data.</text>
</comment>
<sequence>MGGGHKGLVPQDRLVQNQRYEEKMASAHQQKGLASQEMGFGGKWITNSSCWKMGHYGCAHLPVLGTATSTLSTSTDATLNEATAAPSMVVLHICWPFQCQIVIWMSLEEVDKHGKLQAMLPTPFQAPSGECSKSSPVLGYHEVDAEWDAGCTWHSQASLQTPGYEPAKATCC</sequence>
<protein>
    <submittedName>
        <fullName evidence="1">Uncharacterized protein</fullName>
    </submittedName>
</protein>
<gene>
    <name evidence="1" type="ORF">WISP_30901</name>
</gene>
<dbReference type="EMBL" id="WHWB01032762">
    <property type="protein sequence ID" value="KAJ7424001.1"/>
    <property type="molecule type" value="Genomic_DNA"/>
</dbReference>
<reference evidence="1" key="1">
    <citation type="submission" date="2019-10" db="EMBL/GenBank/DDBJ databases">
        <authorList>
            <person name="Soares A.E.R."/>
            <person name="Aleixo A."/>
            <person name="Schneider P."/>
            <person name="Miyaki C.Y."/>
            <person name="Schneider M.P."/>
            <person name="Mello C."/>
            <person name="Vasconcelos A.T.R."/>
        </authorList>
    </citation>
    <scope>NUCLEOTIDE SEQUENCE</scope>
    <source>
        <tissue evidence="1">Muscle</tissue>
    </source>
</reference>
<name>A0ABQ9DN59_9PASS</name>